<sequence length="322" mass="35370">MRTGYALVSLGTALMRIVSAHYILADSYIGQDFFNEWTWQTMDDPTHGRVNYVDQISAISSNLSYAAASKFVMRADYTNVVGPDDRGRNSVRIISKKAYQDCVVVLDLQHMPTGCTTWPAFWTLSQKGPWPNGGEIDIIEGVNLNTQNLASLHTTPGCITQQDRSQTGTTASTNCDSSVNYNQGCGVSFQTAASYGAPFNTMGGGFYVMSRSQSDGIQIWFWSRNDPHVPHVVRNESTPMIAPASSWGIPDATFPIGDTCDYESHFDAHQMIFDLTFCGDFAGNTYPSSGCGGTCQDLVDNQPEAFANAYWEVNSLRVYTPV</sequence>
<evidence type="ECO:0000259" key="2">
    <source>
        <dbReference type="PROSITE" id="PS51762"/>
    </source>
</evidence>
<keyword evidence="1" id="KW-0732">Signal</keyword>
<dbReference type="PROSITE" id="PS51762">
    <property type="entry name" value="GH16_2"/>
    <property type="match status" value="1"/>
</dbReference>
<dbReference type="CDD" id="cd02181">
    <property type="entry name" value="GH16_fungal_Lam16A_glucanase"/>
    <property type="match status" value="1"/>
</dbReference>
<evidence type="ECO:0000313" key="3">
    <source>
        <dbReference type="EMBL" id="OCH84667.1"/>
    </source>
</evidence>
<dbReference type="PANTHER" id="PTHR10963:SF24">
    <property type="entry name" value="GLYCOSIDASE C21B10.07-RELATED"/>
    <property type="match status" value="1"/>
</dbReference>
<dbReference type="Proteomes" id="UP000250043">
    <property type="component" value="Unassembled WGS sequence"/>
</dbReference>
<organism evidence="3 4">
    <name type="scientific">Obba rivulosa</name>
    <dbReference type="NCBI Taxonomy" id="1052685"/>
    <lineage>
        <taxon>Eukaryota</taxon>
        <taxon>Fungi</taxon>
        <taxon>Dikarya</taxon>
        <taxon>Basidiomycota</taxon>
        <taxon>Agaricomycotina</taxon>
        <taxon>Agaricomycetes</taxon>
        <taxon>Polyporales</taxon>
        <taxon>Gelatoporiaceae</taxon>
        <taxon>Obba</taxon>
    </lineage>
</organism>
<accession>A0A8E2AQ41</accession>
<dbReference type="GO" id="GO:0009251">
    <property type="term" value="P:glucan catabolic process"/>
    <property type="evidence" value="ECO:0007669"/>
    <property type="project" value="TreeGrafter"/>
</dbReference>
<proteinExistence type="predicted"/>
<dbReference type="OrthoDB" id="192832at2759"/>
<feature type="signal peptide" evidence="1">
    <location>
        <begin position="1"/>
        <end position="20"/>
    </location>
</feature>
<dbReference type="InterPro" id="IPR050546">
    <property type="entry name" value="Glycosyl_Hydrlase_16"/>
</dbReference>
<dbReference type="PANTHER" id="PTHR10963">
    <property type="entry name" value="GLYCOSYL HYDROLASE-RELATED"/>
    <property type="match status" value="1"/>
</dbReference>
<feature type="domain" description="GH16" evidence="2">
    <location>
        <begin position="35"/>
        <end position="290"/>
    </location>
</feature>
<dbReference type="SUPFAM" id="SSF49899">
    <property type="entry name" value="Concanavalin A-like lectins/glucanases"/>
    <property type="match status" value="1"/>
</dbReference>
<feature type="chain" id="PRO_5034721289" description="GH16 domain-containing protein" evidence="1">
    <location>
        <begin position="21"/>
        <end position="322"/>
    </location>
</feature>
<evidence type="ECO:0000256" key="1">
    <source>
        <dbReference type="SAM" id="SignalP"/>
    </source>
</evidence>
<dbReference type="GO" id="GO:0004553">
    <property type="term" value="F:hydrolase activity, hydrolyzing O-glycosyl compounds"/>
    <property type="evidence" value="ECO:0007669"/>
    <property type="project" value="InterPro"/>
</dbReference>
<reference evidence="3 4" key="1">
    <citation type="submission" date="2016-07" db="EMBL/GenBank/DDBJ databases">
        <title>Draft genome of the white-rot fungus Obba rivulosa 3A-2.</title>
        <authorList>
            <consortium name="DOE Joint Genome Institute"/>
            <person name="Miettinen O."/>
            <person name="Riley R."/>
            <person name="Acob R."/>
            <person name="Barry K."/>
            <person name="Cullen D."/>
            <person name="De Vries R."/>
            <person name="Hainaut M."/>
            <person name="Hatakka A."/>
            <person name="Henrissat B."/>
            <person name="Hilden K."/>
            <person name="Kuo R."/>
            <person name="Labutti K."/>
            <person name="Lipzen A."/>
            <person name="Makela M.R."/>
            <person name="Sandor L."/>
            <person name="Spatafora J.W."/>
            <person name="Grigoriev I.V."/>
            <person name="Hibbett D.S."/>
        </authorList>
    </citation>
    <scope>NUCLEOTIDE SEQUENCE [LARGE SCALE GENOMIC DNA]</scope>
    <source>
        <strain evidence="3 4">3A-2</strain>
    </source>
</reference>
<name>A0A8E2AQ41_9APHY</name>
<dbReference type="EMBL" id="KV722648">
    <property type="protein sequence ID" value="OCH84667.1"/>
    <property type="molecule type" value="Genomic_DNA"/>
</dbReference>
<evidence type="ECO:0000313" key="4">
    <source>
        <dbReference type="Proteomes" id="UP000250043"/>
    </source>
</evidence>
<dbReference type="InterPro" id="IPR013320">
    <property type="entry name" value="ConA-like_dom_sf"/>
</dbReference>
<gene>
    <name evidence="3" type="ORF">OBBRIDRAFT_741233</name>
</gene>
<dbReference type="Pfam" id="PF26113">
    <property type="entry name" value="GH16_XgeA"/>
    <property type="match status" value="1"/>
</dbReference>
<dbReference type="InterPro" id="IPR000757">
    <property type="entry name" value="Beta-glucanase-like"/>
</dbReference>
<dbReference type="Gene3D" id="2.60.120.200">
    <property type="match status" value="1"/>
</dbReference>
<keyword evidence="4" id="KW-1185">Reference proteome</keyword>
<protein>
    <recommendedName>
        <fullName evidence="2">GH16 domain-containing protein</fullName>
    </recommendedName>
</protein>
<dbReference type="AlphaFoldDB" id="A0A8E2AQ41"/>